<dbReference type="InterPro" id="IPR001789">
    <property type="entry name" value="Sig_transdc_resp-reg_receiver"/>
</dbReference>
<dbReference type="SUPFAM" id="SSF52172">
    <property type="entry name" value="CheY-like"/>
    <property type="match status" value="1"/>
</dbReference>
<name>A0AAE9YFS4_9ACTN</name>
<dbReference type="Proteomes" id="UP001216390">
    <property type="component" value="Chromosome"/>
</dbReference>
<feature type="modified residue" description="4-aspartylphosphate" evidence="2">
    <location>
        <position position="53"/>
    </location>
</feature>
<dbReference type="Pfam" id="PF00072">
    <property type="entry name" value="Response_reg"/>
    <property type="match status" value="1"/>
</dbReference>
<reference evidence="4" key="1">
    <citation type="submission" date="2023-01" db="EMBL/GenBank/DDBJ databases">
        <title>The diversity of Class Acidimicrobiia in South China Sea sediment environments and the proposal of Iamia marina sp. nov., a novel species of the genus Iamia.</title>
        <authorList>
            <person name="He Y."/>
            <person name="Tian X."/>
        </authorList>
    </citation>
    <scope>NUCLEOTIDE SEQUENCE</scope>
    <source>
        <strain evidence="4">DSM 19957</strain>
    </source>
</reference>
<dbReference type="InterPro" id="IPR050595">
    <property type="entry name" value="Bact_response_regulator"/>
</dbReference>
<proteinExistence type="predicted"/>
<evidence type="ECO:0000313" key="4">
    <source>
        <dbReference type="EMBL" id="WCO67742.1"/>
    </source>
</evidence>
<evidence type="ECO:0000259" key="3">
    <source>
        <dbReference type="PROSITE" id="PS50110"/>
    </source>
</evidence>
<gene>
    <name evidence="4" type="ORF">PO878_03265</name>
</gene>
<dbReference type="InterPro" id="IPR011006">
    <property type="entry name" value="CheY-like_superfamily"/>
</dbReference>
<dbReference type="GO" id="GO:0000160">
    <property type="term" value="P:phosphorelay signal transduction system"/>
    <property type="evidence" value="ECO:0007669"/>
    <property type="project" value="InterPro"/>
</dbReference>
<dbReference type="SMART" id="SM00448">
    <property type="entry name" value="REC"/>
    <property type="match status" value="1"/>
</dbReference>
<organism evidence="4 5">
    <name type="scientific">Iamia majanohamensis</name>
    <dbReference type="NCBI Taxonomy" id="467976"/>
    <lineage>
        <taxon>Bacteria</taxon>
        <taxon>Bacillati</taxon>
        <taxon>Actinomycetota</taxon>
        <taxon>Acidimicrobiia</taxon>
        <taxon>Acidimicrobiales</taxon>
        <taxon>Iamiaceae</taxon>
        <taxon>Iamia</taxon>
    </lineage>
</organism>
<keyword evidence="5" id="KW-1185">Reference proteome</keyword>
<dbReference type="Gene3D" id="3.40.50.2300">
    <property type="match status" value="1"/>
</dbReference>
<dbReference type="RefSeq" id="WP_272737263.1">
    <property type="nucleotide sequence ID" value="NZ_CP116942.1"/>
</dbReference>
<dbReference type="AlphaFoldDB" id="A0AAE9YFS4"/>
<dbReference type="PROSITE" id="PS50110">
    <property type="entry name" value="RESPONSE_REGULATORY"/>
    <property type="match status" value="1"/>
</dbReference>
<dbReference type="PANTHER" id="PTHR44591:SF3">
    <property type="entry name" value="RESPONSE REGULATORY DOMAIN-CONTAINING PROTEIN"/>
    <property type="match status" value="1"/>
</dbReference>
<evidence type="ECO:0000256" key="1">
    <source>
        <dbReference type="ARBA" id="ARBA00022553"/>
    </source>
</evidence>
<evidence type="ECO:0000313" key="5">
    <source>
        <dbReference type="Proteomes" id="UP001216390"/>
    </source>
</evidence>
<sequence length="137" mass="14157">MAPTVLVVEDDPVIIDLLTLTLELEGWTVRKAMDADTALAMVHEDRPDVVLSDIMMPGTSGLALAADITGDPATADIPVVLLSARALPAEVAEGIAAGATDYVTKPFDPDNLVDRLQAVVDGVVRRQVGGADGGTAP</sequence>
<feature type="domain" description="Response regulatory" evidence="3">
    <location>
        <begin position="4"/>
        <end position="120"/>
    </location>
</feature>
<keyword evidence="1 2" id="KW-0597">Phosphoprotein</keyword>
<evidence type="ECO:0000256" key="2">
    <source>
        <dbReference type="PROSITE-ProRule" id="PRU00169"/>
    </source>
</evidence>
<protein>
    <submittedName>
        <fullName evidence="4">Response regulator</fullName>
    </submittedName>
</protein>
<accession>A0AAE9YFS4</accession>
<dbReference type="PANTHER" id="PTHR44591">
    <property type="entry name" value="STRESS RESPONSE REGULATOR PROTEIN 1"/>
    <property type="match status" value="1"/>
</dbReference>
<dbReference type="EMBL" id="CP116942">
    <property type="protein sequence ID" value="WCO67742.1"/>
    <property type="molecule type" value="Genomic_DNA"/>
</dbReference>
<dbReference type="KEGG" id="ima:PO878_03265"/>